<gene>
    <name evidence="1" type="ORF">dnl_45520</name>
</gene>
<proteinExistence type="predicted"/>
<dbReference type="KEGG" id="dli:dnl_45520"/>
<evidence type="ECO:0000313" key="2">
    <source>
        <dbReference type="Proteomes" id="UP000663720"/>
    </source>
</evidence>
<sequence length="49" mass="5692">MPERCLSGTVILLIPPVYIKQINTYKKVYSQHIFNFPELIMSALINLLK</sequence>
<keyword evidence="2" id="KW-1185">Reference proteome</keyword>
<accession>A0A975GI55</accession>
<reference evidence="1" key="1">
    <citation type="journal article" date="2021" name="Microb. Physiol.">
        <title>Proteogenomic Insights into the Physiology of Marine, Sulfate-Reducing, Filamentous Desulfonema limicola and Desulfonema magnum.</title>
        <authorList>
            <person name="Schnaars V."/>
            <person name="Wohlbrand L."/>
            <person name="Scheve S."/>
            <person name="Hinrichs C."/>
            <person name="Reinhardt R."/>
            <person name="Rabus R."/>
        </authorList>
    </citation>
    <scope>NUCLEOTIDE SEQUENCE</scope>
    <source>
        <strain evidence="1">5ac10</strain>
    </source>
</reference>
<evidence type="ECO:0000313" key="1">
    <source>
        <dbReference type="EMBL" id="QTA82182.1"/>
    </source>
</evidence>
<dbReference type="Proteomes" id="UP000663720">
    <property type="component" value="Chromosome"/>
</dbReference>
<protein>
    <submittedName>
        <fullName evidence="1">Uncharacterized protein</fullName>
    </submittedName>
</protein>
<organism evidence="1 2">
    <name type="scientific">Desulfonema limicola</name>
    <dbReference type="NCBI Taxonomy" id="45656"/>
    <lineage>
        <taxon>Bacteria</taxon>
        <taxon>Pseudomonadati</taxon>
        <taxon>Thermodesulfobacteriota</taxon>
        <taxon>Desulfobacteria</taxon>
        <taxon>Desulfobacterales</taxon>
        <taxon>Desulfococcaceae</taxon>
        <taxon>Desulfonema</taxon>
    </lineage>
</organism>
<dbReference type="AlphaFoldDB" id="A0A975GI55"/>
<name>A0A975GI55_9BACT</name>
<dbReference type="EMBL" id="CP061799">
    <property type="protein sequence ID" value="QTA82182.1"/>
    <property type="molecule type" value="Genomic_DNA"/>
</dbReference>